<dbReference type="EMBL" id="NMUH01006726">
    <property type="protein sequence ID" value="MQM15886.1"/>
    <property type="molecule type" value="Genomic_DNA"/>
</dbReference>
<gene>
    <name evidence="1" type="ORF">Taro_048839</name>
</gene>
<comment type="caution">
    <text evidence="1">The sequence shown here is derived from an EMBL/GenBank/DDBJ whole genome shotgun (WGS) entry which is preliminary data.</text>
</comment>
<reference evidence="1" key="1">
    <citation type="submission" date="2017-07" db="EMBL/GenBank/DDBJ databases">
        <title>Taro Niue Genome Assembly and Annotation.</title>
        <authorList>
            <person name="Atibalentja N."/>
            <person name="Keating K."/>
            <person name="Fields C.J."/>
        </authorList>
    </citation>
    <scope>NUCLEOTIDE SEQUENCE</scope>
    <source>
        <strain evidence="1">Niue_2</strain>
        <tissue evidence="1">Leaf</tissue>
    </source>
</reference>
<protein>
    <submittedName>
        <fullName evidence="1">Uncharacterized protein</fullName>
    </submittedName>
</protein>
<dbReference type="AlphaFoldDB" id="A0A843X974"/>
<sequence>MEAWRSFTKVRFKRRGEPKEECCLLILESFNKLKKKKRMREKEEGDEASDWKKMARVRMARVRREAWRSFTKVRGVLTPVALHAGMRHSDPSRLDVSVACMSHGGLAVRVADFKITTW</sequence>
<dbReference type="Proteomes" id="UP000652761">
    <property type="component" value="Unassembled WGS sequence"/>
</dbReference>
<organism evidence="1 2">
    <name type="scientific">Colocasia esculenta</name>
    <name type="common">Wild taro</name>
    <name type="synonym">Arum esculentum</name>
    <dbReference type="NCBI Taxonomy" id="4460"/>
    <lineage>
        <taxon>Eukaryota</taxon>
        <taxon>Viridiplantae</taxon>
        <taxon>Streptophyta</taxon>
        <taxon>Embryophyta</taxon>
        <taxon>Tracheophyta</taxon>
        <taxon>Spermatophyta</taxon>
        <taxon>Magnoliopsida</taxon>
        <taxon>Liliopsida</taxon>
        <taxon>Araceae</taxon>
        <taxon>Aroideae</taxon>
        <taxon>Colocasieae</taxon>
        <taxon>Colocasia</taxon>
    </lineage>
</organism>
<accession>A0A843X974</accession>
<name>A0A843X974_COLES</name>
<keyword evidence="2" id="KW-1185">Reference proteome</keyword>
<evidence type="ECO:0000313" key="2">
    <source>
        <dbReference type="Proteomes" id="UP000652761"/>
    </source>
</evidence>
<proteinExistence type="predicted"/>
<evidence type="ECO:0000313" key="1">
    <source>
        <dbReference type="EMBL" id="MQM15886.1"/>
    </source>
</evidence>